<dbReference type="OrthoDB" id="1679205at2"/>
<dbReference type="PANTHER" id="PTHR35529:SF2">
    <property type="entry name" value="SPORULATION PROTEIN YTAF-RELATED"/>
    <property type="match status" value="1"/>
</dbReference>
<dbReference type="AlphaFoldDB" id="A0A1L8D142"/>
<dbReference type="PANTHER" id="PTHR35529">
    <property type="entry name" value="MANGANESE EFFLUX PUMP MNTP-RELATED"/>
    <property type="match status" value="1"/>
</dbReference>
<dbReference type="NCBIfam" id="TIGR02840">
    <property type="entry name" value="spore_YtaF"/>
    <property type="match status" value="1"/>
</dbReference>
<evidence type="ECO:0000256" key="3">
    <source>
        <dbReference type="ARBA" id="ARBA00022989"/>
    </source>
</evidence>
<proteinExistence type="predicted"/>
<evidence type="ECO:0000256" key="1">
    <source>
        <dbReference type="ARBA" id="ARBA00022475"/>
    </source>
</evidence>
<name>A0A1L8D142_9THEO</name>
<evidence type="ECO:0000256" key="4">
    <source>
        <dbReference type="ARBA" id="ARBA00023136"/>
    </source>
</evidence>
<keyword evidence="4 5" id="KW-0472">Membrane</keyword>
<keyword evidence="7" id="KW-1185">Reference proteome</keyword>
<sequence>MEFYLALFALALSVDGFGAGVAYGLRGLKVPTLSVLVVSSTSALTIGLAMLLGKFINFFVPESFTRYFGAFLLMAIGLYVYFSGGKEEKKSSIDPEVVFSVKIFGLIFQILRSPQLADRDESGVLSYKEAVLLGVALALDAFGAGIGLSLSGYPVILTMLNVGLIKFCLFYAGLIIGKLNGKVSFIKNYSRYLASLVLIFLGISRII</sequence>
<dbReference type="Proteomes" id="UP000187338">
    <property type="component" value="Unassembled WGS sequence"/>
</dbReference>
<reference evidence="7" key="1">
    <citation type="submission" date="2016-12" db="EMBL/GenBank/DDBJ databases">
        <title>Draft Genome Sequences od Carboxydothermus pertinax and islandicus, Hydrogenogenic Carboxydotrophic Bacteria.</title>
        <authorList>
            <person name="Fukuyama Y."/>
            <person name="Ohmae K."/>
            <person name="Yoneda Y."/>
            <person name="Yoshida T."/>
            <person name="Sako Y."/>
        </authorList>
    </citation>
    <scope>NUCLEOTIDE SEQUENCE [LARGE SCALE GENOMIC DNA]</scope>
    <source>
        <strain evidence="7">SET</strain>
    </source>
</reference>
<dbReference type="STRING" id="661089.ciss_07960"/>
<evidence type="ECO:0000256" key="2">
    <source>
        <dbReference type="ARBA" id="ARBA00022692"/>
    </source>
</evidence>
<evidence type="ECO:0000256" key="5">
    <source>
        <dbReference type="SAM" id="Phobius"/>
    </source>
</evidence>
<feature type="transmembrane region" description="Helical" evidence="5">
    <location>
        <begin position="64"/>
        <end position="81"/>
    </location>
</feature>
<feature type="transmembrane region" description="Helical" evidence="5">
    <location>
        <begin position="156"/>
        <end position="177"/>
    </location>
</feature>
<dbReference type="InterPro" id="IPR014205">
    <property type="entry name" value="Spore_YtaF"/>
</dbReference>
<dbReference type="RefSeq" id="WP_075865046.1">
    <property type="nucleotide sequence ID" value="NZ_BDJL01000019.1"/>
</dbReference>
<protein>
    <submittedName>
        <fullName evidence="6">Sporulation membrane protein YtaF</fullName>
    </submittedName>
</protein>
<feature type="transmembrane region" description="Helical" evidence="5">
    <location>
        <begin position="32"/>
        <end position="52"/>
    </location>
</feature>
<evidence type="ECO:0000313" key="6">
    <source>
        <dbReference type="EMBL" id="GAV24863.1"/>
    </source>
</evidence>
<accession>A0A1L8D142</accession>
<keyword evidence="1" id="KW-1003">Cell membrane</keyword>
<feature type="transmembrane region" description="Helical" evidence="5">
    <location>
        <begin position="189"/>
        <end position="206"/>
    </location>
</feature>
<evidence type="ECO:0000313" key="7">
    <source>
        <dbReference type="Proteomes" id="UP000187338"/>
    </source>
</evidence>
<dbReference type="EMBL" id="BDJL01000019">
    <property type="protein sequence ID" value="GAV24863.1"/>
    <property type="molecule type" value="Genomic_DNA"/>
</dbReference>
<keyword evidence="2 5" id="KW-0812">Transmembrane</keyword>
<feature type="transmembrane region" description="Helical" evidence="5">
    <location>
        <begin position="131"/>
        <end position="150"/>
    </location>
</feature>
<organism evidence="6 7">
    <name type="scientific">Carboxydothermus islandicus</name>
    <dbReference type="NCBI Taxonomy" id="661089"/>
    <lineage>
        <taxon>Bacteria</taxon>
        <taxon>Bacillati</taxon>
        <taxon>Bacillota</taxon>
        <taxon>Clostridia</taxon>
        <taxon>Thermoanaerobacterales</taxon>
        <taxon>Thermoanaerobacteraceae</taxon>
        <taxon>Carboxydothermus</taxon>
    </lineage>
</organism>
<keyword evidence="3 5" id="KW-1133">Transmembrane helix</keyword>
<dbReference type="InterPro" id="IPR003810">
    <property type="entry name" value="Mntp/YtaF"/>
</dbReference>
<comment type="caution">
    <text evidence="6">The sequence shown here is derived from an EMBL/GenBank/DDBJ whole genome shotgun (WGS) entry which is preliminary data.</text>
</comment>
<gene>
    <name evidence="6" type="ORF">ciss_07960</name>
</gene>
<dbReference type="Pfam" id="PF02659">
    <property type="entry name" value="Mntp"/>
    <property type="match status" value="1"/>
</dbReference>